<dbReference type="Pfam" id="PF01668">
    <property type="entry name" value="SmpB"/>
    <property type="match status" value="1"/>
</dbReference>
<dbReference type="PROSITE" id="PS01317">
    <property type="entry name" value="SSRP"/>
    <property type="match status" value="1"/>
</dbReference>
<comment type="similarity">
    <text evidence="3">Belongs to the SmpB family.</text>
</comment>
<keyword evidence="2 3" id="KW-0694">RNA-binding</keyword>
<comment type="function">
    <text evidence="3">Required for rescue of stalled ribosomes mediated by trans-translation. Binds to transfer-messenger RNA (tmRNA), required for stable association of tmRNA with ribosomes. tmRNA and SmpB together mimic tRNA shape, replacing the anticodon stem-loop with SmpB. tmRNA is encoded by the ssrA gene; the 2 termini fold to resemble tRNA(Ala) and it encodes a 'tag peptide', a short internal open reading frame. During trans-translation Ala-aminoacylated tmRNA acts like a tRNA, entering the A-site of stalled ribosomes, displacing the stalled mRNA. The ribosome then switches to translate the ORF on the tmRNA; the nascent peptide is terminated with the 'tag peptide' encoded by the tmRNA and targeted for degradation. The ribosome is freed to recommence translation, which seems to be the essential function of trans-translation.</text>
</comment>
<dbReference type="Proteomes" id="UP001168167">
    <property type="component" value="Unassembled WGS sequence"/>
</dbReference>
<dbReference type="CDD" id="cd09294">
    <property type="entry name" value="SmpB"/>
    <property type="match status" value="1"/>
</dbReference>
<name>A0ABT7QLG6_9GAMM</name>
<evidence type="ECO:0000313" key="5">
    <source>
        <dbReference type="Proteomes" id="UP001168167"/>
    </source>
</evidence>
<dbReference type="NCBIfam" id="TIGR00086">
    <property type="entry name" value="smpB"/>
    <property type="match status" value="1"/>
</dbReference>
<dbReference type="EMBL" id="JANQAO010000002">
    <property type="protein sequence ID" value="MDM5147542.1"/>
    <property type="molecule type" value="Genomic_DNA"/>
</dbReference>
<dbReference type="InterPro" id="IPR000037">
    <property type="entry name" value="SsrA-bd_prot"/>
</dbReference>
<evidence type="ECO:0000313" key="4">
    <source>
        <dbReference type="EMBL" id="MDM5147542.1"/>
    </source>
</evidence>
<dbReference type="NCBIfam" id="NF003843">
    <property type="entry name" value="PRK05422.1"/>
    <property type="match status" value="1"/>
</dbReference>
<comment type="caution">
    <text evidence="4">The sequence shown here is derived from an EMBL/GenBank/DDBJ whole genome shotgun (WGS) entry which is preliminary data.</text>
</comment>
<sequence length="166" mass="18837">MMGKSSKSDQQQARAAAQRRLAENRRARFNYEILETYTAGLVLQGWEVKSVRGGRAQIGESYVAVSRGELFLLGSHFSPLTAASTHVEAEPLRSRKLLMTAKEISYLIGKTQQVGLTLVPLNLHLVRGKIKILVGLARGKKKHDKRDALQKRDWQRQQQRILKNQY</sequence>
<reference evidence="4" key="2">
    <citation type="journal article" date="2023" name="Microbiome">
        <title>Synthase-selected sorting approach identifies a beta-lactone synthase in a nudibranch symbiotic bacterium.</title>
        <authorList>
            <person name="Dzunkova M."/>
            <person name="La Clair J.J."/>
            <person name="Tyml T."/>
            <person name="Doud D."/>
            <person name="Schulz F."/>
            <person name="Piquer-Esteban S."/>
            <person name="Porcel Sanchis D."/>
            <person name="Osborn A."/>
            <person name="Robinson D."/>
            <person name="Louie K.B."/>
            <person name="Bowen B.P."/>
            <person name="Bowers R.M."/>
            <person name="Lee J."/>
            <person name="Arnau V."/>
            <person name="Diaz-Villanueva W."/>
            <person name="Stepanauskas R."/>
            <person name="Gosliner T."/>
            <person name="Date S.V."/>
            <person name="Northen T.R."/>
            <person name="Cheng J.F."/>
            <person name="Burkart M.D."/>
            <person name="Woyke T."/>
        </authorList>
    </citation>
    <scope>NUCLEOTIDE SEQUENCE</scope>
    <source>
        <strain evidence="4">Df01</strain>
    </source>
</reference>
<dbReference type="HAMAP" id="MF_00023">
    <property type="entry name" value="SmpB"/>
    <property type="match status" value="1"/>
</dbReference>
<gene>
    <name evidence="3 4" type="primary">smpB</name>
    <name evidence="4" type="ORF">NQX30_04055</name>
</gene>
<accession>A0ABT7QLG6</accession>
<keyword evidence="5" id="KW-1185">Reference proteome</keyword>
<evidence type="ECO:0000256" key="2">
    <source>
        <dbReference type="ARBA" id="ARBA00022884"/>
    </source>
</evidence>
<evidence type="ECO:0000256" key="1">
    <source>
        <dbReference type="ARBA" id="ARBA00022490"/>
    </source>
</evidence>
<organism evidence="4 5">
    <name type="scientific">Candidatus Doriopsillibacter californiensis</name>
    <dbReference type="NCBI Taxonomy" id="2970740"/>
    <lineage>
        <taxon>Bacteria</taxon>
        <taxon>Pseudomonadati</taxon>
        <taxon>Pseudomonadota</taxon>
        <taxon>Gammaproteobacteria</taxon>
        <taxon>Candidatus Tethybacterales</taxon>
        <taxon>Candidatus Persebacteraceae</taxon>
        <taxon>Candidatus Doriopsillibacter</taxon>
    </lineage>
</organism>
<dbReference type="PANTHER" id="PTHR30308:SF2">
    <property type="entry name" value="SSRA-BINDING PROTEIN"/>
    <property type="match status" value="1"/>
</dbReference>
<proteinExistence type="inferred from homology"/>
<dbReference type="PANTHER" id="PTHR30308">
    <property type="entry name" value="TMRNA-BINDING COMPONENT OF TRANS-TRANSLATION TAGGING COMPLEX"/>
    <property type="match status" value="1"/>
</dbReference>
<dbReference type="SUPFAM" id="SSF74982">
    <property type="entry name" value="Small protein B (SmpB)"/>
    <property type="match status" value="1"/>
</dbReference>
<reference evidence="4" key="1">
    <citation type="submission" date="2022-08" db="EMBL/GenBank/DDBJ databases">
        <authorList>
            <person name="Dzunkova M."/>
            <person name="La Clair J."/>
            <person name="Tyml T."/>
            <person name="Doud D."/>
            <person name="Schulz F."/>
            <person name="Piquer S."/>
            <person name="Porcel Sanchis D."/>
            <person name="Osborn A."/>
            <person name="Robinson D."/>
            <person name="Louie K.B."/>
            <person name="Bowen B.P."/>
            <person name="Bowers R."/>
            <person name="Lee J."/>
            <person name="Arnau Llombart V."/>
            <person name="Diaz Villanueva W."/>
            <person name="Gosliner T."/>
            <person name="Northen T."/>
            <person name="Cheng J.-F."/>
            <person name="Burkart M.D."/>
            <person name="Woyke T."/>
        </authorList>
    </citation>
    <scope>NUCLEOTIDE SEQUENCE</scope>
    <source>
        <strain evidence="4">Df01</strain>
    </source>
</reference>
<comment type="subcellular location">
    <subcellularLocation>
        <location evidence="3">Cytoplasm</location>
    </subcellularLocation>
    <text evidence="3">The tmRNA-SmpB complex associates with stalled 70S ribosomes.</text>
</comment>
<dbReference type="Gene3D" id="2.40.280.10">
    <property type="match status" value="1"/>
</dbReference>
<evidence type="ECO:0000256" key="3">
    <source>
        <dbReference type="HAMAP-Rule" id="MF_00023"/>
    </source>
</evidence>
<keyword evidence="1 3" id="KW-0963">Cytoplasm</keyword>
<dbReference type="InterPro" id="IPR020081">
    <property type="entry name" value="SsrA-bd_prot_CS"/>
</dbReference>
<protein>
    <recommendedName>
        <fullName evidence="3">SsrA-binding protein</fullName>
    </recommendedName>
    <alternativeName>
        <fullName evidence="3">Small protein B</fullName>
    </alternativeName>
</protein>
<dbReference type="InterPro" id="IPR023620">
    <property type="entry name" value="SmpB"/>
</dbReference>